<dbReference type="EMBL" id="CP011058">
    <property type="protein sequence ID" value="AJY76060.1"/>
    <property type="molecule type" value="Genomic_DNA"/>
</dbReference>
<comment type="function">
    <text evidence="5">Involved in formation and maintenance of cell shape.</text>
</comment>
<dbReference type="PANTHER" id="PTHR34138">
    <property type="entry name" value="CELL SHAPE-DETERMINING PROTEIN MREC"/>
    <property type="match status" value="1"/>
</dbReference>
<keyword evidence="10" id="KW-1185">Reference proteome</keyword>
<evidence type="ECO:0000256" key="5">
    <source>
        <dbReference type="PIRNR" id="PIRNR038471"/>
    </source>
</evidence>
<dbReference type="HOGENOM" id="CLU_042663_1_1_9"/>
<dbReference type="Gene3D" id="2.40.10.340">
    <property type="entry name" value="Rod shape-determining protein MreC, domain 1"/>
    <property type="match status" value="1"/>
</dbReference>
<dbReference type="PANTHER" id="PTHR34138:SF1">
    <property type="entry name" value="CELL SHAPE-DETERMINING PROTEIN MREC"/>
    <property type="match status" value="1"/>
</dbReference>
<dbReference type="OrthoDB" id="9792313at2"/>
<dbReference type="Gene3D" id="2.40.10.350">
    <property type="entry name" value="Rod shape-determining protein MreC, domain 2"/>
    <property type="match status" value="1"/>
</dbReference>
<evidence type="ECO:0000256" key="1">
    <source>
        <dbReference type="ARBA" id="ARBA00009369"/>
    </source>
</evidence>
<organism evidence="9 10">
    <name type="scientific">Paenibacillus beijingensis</name>
    <dbReference type="NCBI Taxonomy" id="1126833"/>
    <lineage>
        <taxon>Bacteria</taxon>
        <taxon>Bacillati</taxon>
        <taxon>Bacillota</taxon>
        <taxon>Bacilli</taxon>
        <taxon>Bacillales</taxon>
        <taxon>Paenibacillaceae</taxon>
        <taxon>Paenibacillus</taxon>
    </lineage>
</organism>
<evidence type="ECO:0000259" key="8">
    <source>
        <dbReference type="Pfam" id="PF04085"/>
    </source>
</evidence>
<dbReference type="InterPro" id="IPR042177">
    <property type="entry name" value="Cell/Rod_1"/>
</dbReference>
<dbReference type="GO" id="GO:0008360">
    <property type="term" value="P:regulation of cell shape"/>
    <property type="evidence" value="ECO:0007669"/>
    <property type="project" value="UniProtKB-KW"/>
</dbReference>
<dbReference type="InterPro" id="IPR055342">
    <property type="entry name" value="MreC_beta-barrel_core"/>
</dbReference>
<dbReference type="KEGG" id="pbj:VN24_17730"/>
<gene>
    <name evidence="9" type="ORF">VN24_17730</name>
</gene>
<comment type="similarity">
    <text evidence="1 5">Belongs to the MreC family.</text>
</comment>
<keyword evidence="7" id="KW-0812">Transmembrane</keyword>
<evidence type="ECO:0000256" key="6">
    <source>
        <dbReference type="SAM" id="Coils"/>
    </source>
</evidence>
<reference evidence="9 10" key="1">
    <citation type="journal article" date="2015" name="J. Biotechnol.">
        <title>Complete genome sequence of Paenibacillus beijingensis 7188(T) (=DSM 24997(T)), a novel rhizobacterium from jujube garden soil.</title>
        <authorList>
            <person name="Kwak Y."/>
            <person name="Shin J.H."/>
        </authorList>
    </citation>
    <scope>NUCLEOTIDE SEQUENCE [LARGE SCALE GENOMIC DNA]</scope>
    <source>
        <strain evidence="9 10">DSM 24997</strain>
    </source>
</reference>
<evidence type="ECO:0000256" key="4">
    <source>
        <dbReference type="ARBA" id="ARBA00032089"/>
    </source>
</evidence>
<reference evidence="10" key="2">
    <citation type="submission" date="2015-03" db="EMBL/GenBank/DDBJ databases">
        <title>Genome sequence of Paenibacillus beijingensis strain DSM 24997T.</title>
        <authorList>
            <person name="Kwak Y."/>
            <person name="Shin J.-H."/>
        </authorList>
    </citation>
    <scope>NUCLEOTIDE SEQUENCE [LARGE SCALE GENOMIC DNA]</scope>
    <source>
        <strain evidence="10">DSM 24997</strain>
    </source>
</reference>
<dbReference type="PIRSF" id="PIRSF038471">
    <property type="entry name" value="MreC"/>
    <property type="match status" value="1"/>
</dbReference>
<evidence type="ECO:0000256" key="3">
    <source>
        <dbReference type="ARBA" id="ARBA00022960"/>
    </source>
</evidence>
<feature type="transmembrane region" description="Helical" evidence="7">
    <location>
        <begin position="12"/>
        <end position="31"/>
    </location>
</feature>
<dbReference type="Proteomes" id="UP000032633">
    <property type="component" value="Chromosome"/>
</dbReference>
<feature type="coiled-coil region" evidence="6">
    <location>
        <begin position="89"/>
        <end position="116"/>
    </location>
</feature>
<keyword evidence="6" id="KW-0175">Coiled coil</keyword>
<keyword evidence="3 5" id="KW-0133">Cell shape</keyword>
<protein>
    <recommendedName>
        <fullName evidence="2 5">Cell shape-determining protein MreC</fullName>
    </recommendedName>
    <alternativeName>
        <fullName evidence="4 5">Cell shape protein MreC</fullName>
    </alternativeName>
</protein>
<evidence type="ECO:0000313" key="9">
    <source>
        <dbReference type="EMBL" id="AJY76060.1"/>
    </source>
</evidence>
<sequence length="294" mass="32906">MIELFKLLRNKRLFVLMIGFILFIAVIGFSLSNRKELSWPEKFVKDTVGYTQQWLYKPAGYIAGLFQDIRQLRSIYEENEQLRTMAAAYARDKIEYNFTKQKNEELEKALAFTERQKQMNDYQYIVAQVVALSPDPYNKTLTINLGSQDGIEADMAVVTVDGLVGMVSKVSAFTSTVMPITEIDDQAPVPKWISATILGRESDSFGIISNYDEETDRLLMTKIPESDKMAVGDTVITSGLGNVFPKGIVIGTVESRQVSDFGLTNTAAVEIAADFDHLSEVFVVKIPKLETGNP</sequence>
<dbReference type="PATRIC" id="fig|1126833.4.peg.3892"/>
<dbReference type="NCBIfam" id="TIGR00219">
    <property type="entry name" value="mreC"/>
    <property type="match status" value="1"/>
</dbReference>
<evidence type="ECO:0000256" key="2">
    <source>
        <dbReference type="ARBA" id="ARBA00013855"/>
    </source>
</evidence>
<keyword evidence="7" id="KW-1133">Transmembrane helix</keyword>
<evidence type="ECO:0000256" key="7">
    <source>
        <dbReference type="SAM" id="Phobius"/>
    </source>
</evidence>
<dbReference type="RefSeq" id="WP_045671488.1">
    <property type="nucleotide sequence ID" value="NZ_CP011058.1"/>
</dbReference>
<dbReference type="Pfam" id="PF04085">
    <property type="entry name" value="MreC"/>
    <property type="match status" value="1"/>
</dbReference>
<evidence type="ECO:0000313" key="10">
    <source>
        <dbReference type="Proteomes" id="UP000032633"/>
    </source>
</evidence>
<dbReference type="AlphaFoldDB" id="A0A0D5NLM4"/>
<dbReference type="GO" id="GO:0005886">
    <property type="term" value="C:plasma membrane"/>
    <property type="evidence" value="ECO:0007669"/>
    <property type="project" value="TreeGrafter"/>
</dbReference>
<feature type="domain" description="Rod shape-determining protein MreC beta-barrel core" evidence="8">
    <location>
        <begin position="129"/>
        <end position="285"/>
    </location>
</feature>
<accession>A0A0D5NLM4</accession>
<dbReference type="STRING" id="1126833.VN24_17730"/>
<dbReference type="InterPro" id="IPR007221">
    <property type="entry name" value="MreC"/>
</dbReference>
<proteinExistence type="inferred from homology"/>
<keyword evidence="7" id="KW-0472">Membrane</keyword>
<dbReference type="InterPro" id="IPR042175">
    <property type="entry name" value="Cell/Rod_MreC_2"/>
</dbReference>
<name>A0A0D5NLM4_9BACL</name>